<reference evidence="2" key="1">
    <citation type="submission" date="2017-08" db="EMBL/GenBank/DDBJ databases">
        <authorList>
            <consortium name="Urmite Genomes"/>
        </authorList>
    </citation>
    <scope>NUCLEOTIDE SEQUENCE [LARGE SCALE GENOMIC DNA]</scope>
    <source>
        <strain evidence="2">IHUMI-LCC2</strain>
    </source>
</reference>
<dbReference type="GO" id="GO:0004525">
    <property type="term" value="F:ribonuclease III activity"/>
    <property type="evidence" value="ECO:0007669"/>
    <property type="project" value="InterPro"/>
</dbReference>
<dbReference type="Pfam" id="PF00636">
    <property type="entry name" value="Ribonuclease_3"/>
    <property type="match status" value="1"/>
</dbReference>
<proteinExistence type="predicted"/>
<dbReference type="RefSeq" id="YP_009449198.1">
    <property type="nucleotide sequence ID" value="NC_036594.1"/>
</dbReference>
<dbReference type="SUPFAM" id="SSF53335">
    <property type="entry name" value="S-adenosyl-L-methionine-dependent methyltransferases"/>
    <property type="match status" value="1"/>
</dbReference>
<evidence type="ECO:0000259" key="1">
    <source>
        <dbReference type="PROSITE" id="PS50142"/>
    </source>
</evidence>
<evidence type="ECO:0000313" key="2">
    <source>
        <dbReference type="EMBL" id="SNW62896.1"/>
    </source>
</evidence>
<organism evidence="2">
    <name type="scientific">Orpheovirus IHUMI-LCC2</name>
    <dbReference type="NCBI Taxonomy" id="2023057"/>
    <lineage>
        <taxon>Viruses</taxon>
        <taxon>Varidnaviria</taxon>
        <taxon>Bamfordvirae</taxon>
        <taxon>Nucleocytoviricota</taxon>
        <taxon>Megaviricetes</taxon>
        <taxon>Pimascovirales</taxon>
        <taxon>Ocovirineae</taxon>
        <taxon>Orpheoviridae</taxon>
        <taxon>Alphaorpheovirus</taxon>
        <taxon>Alphaorpheovirus massiliense</taxon>
    </lineage>
</organism>
<dbReference type="SUPFAM" id="SSF69065">
    <property type="entry name" value="RNase III domain-like"/>
    <property type="match status" value="1"/>
</dbReference>
<dbReference type="InterPro" id="IPR036389">
    <property type="entry name" value="RNase_III_sf"/>
</dbReference>
<dbReference type="InterPro" id="IPR029063">
    <property type="entry name" value="SAM-dependent_MTases_sf"/>
</dbReference>
<dbReference type="OrthoDB" id="3618at10239"/>
<dbReference type="InterPro" id="IPR000999">
    <property type="entry name" value="RNase_III_dom"/>
</dbReference>
<dbReference type="KEGG" id="vg:35382841"/>
<feature type="domain" description="RNase III" evidence="1">
    <location>
        <begin position="236"/>
        <end position="361"/>
    </location>
</feature>
<dbReference type="SMART" id="SM00535">
    <property type="entry name" value="RIBOc"/>
    <property type="match status" value="1"/>
</dbReference>
<dbReference type="Proteomes" id="UP000236316">
    <property type="component" value="Segment"/>
</dbReference>
<dbReference type="PROSITE" id="PS50142">
    <property type="entry name" value="RNASE_3_2"/>
    <property type="match status" value="1"/>
</dbReference>
<sequence>MSSNPELNIHDYFGPRNGRTITPVRDVNYSPSYLSNTLSYRQADQIRDTFLDNYSGPLPLNILILGAGIGSLSFSFLDSNKVGQVVSIESKPNLIPLLQRNSLEYGYPTFDPNNPNAYLKHLVWATNPGGMSNVLEQNAASLNLYSMFLIADPNSSSVDGTLIPLWIKNFAKRVNTFAVWSDTRIVIPSTIPITDLDRVDYNLFSKYHLTLLFPKITRPDEIIITDDWTNKLKLTLESILRRIPGIREETIPKFIVPDALQMWTPAFVHETFDLNRNNNYEVLEFLGDRVIETQFSIYLMKRFPSAGPSELTEVKSKYMSEDYQPRISDELGISSLIKVRGTNVTNKMKEDVFESFVGALYKVTETYVDTFKAGNVVFNFIKMIFDNIPIDVTSSNAKPKTLLKEMMEALGVDYVEERTNYDRAGAAYYQVALTPAAMEYFTMEGIEFASPILGSSSKRTKNESLDDAYMQALEKIRAAGLTQEWLDHKRSDRKNLDDVDLEPYMKNFRDRLAREGYESHKIEVSRLSSTNNRKTLILVGYKTNKQGLKESYNLIVRSSSNLKDAKQILVRDYANGSN</sequence>
<dbReference type="CDD" id="cd00593">
    <property type="entry name" value="RIBOc"/>
    <property type="match status" value="1"/>
</dbReference>
<dbReference type="EMBL" id="LT906555">
    <property type="protein sequence ID" value="SNW62896.1"/>
    <property type="molecule type" value="Genomic_DNA"/>
</dbReference>
<name>A0A2I2L5V4_9VIRU</name>
<dbReference type="GO" id="GO:0006396">
    <property type="term" value="P:RNA processing"/>
    <property type="evidence" value="ECO:0007669"/>
    <property type="project" value="InterPro"/>
</dbReference>
<accession>A0A2I2L5V4</accession>
<dbReference type="GeneID" id="35382841"/>
<gene>
    <name evidence="2" type="ORF">ORPV_992</name>
</gene>
<dbReference type="Gene3D" id="1.10.1520.10">
    <property type="entry name" value="Ribonuclease III domain"/>
    <property type="match status" value="1"/>
</dbReference>
<keyword evidence="3" id="KW-1185">Reference proteome</keyword>
<evidence type="ECO:0000313" key="3">
    <source>
        <dbReference type="Proteomes" id="UP000236316"/>
    </source>
</evidence>
<protein>
    <submittedName>
        <fullName evidence="2">Ribonuclease III</fullName>
    </submittedName>
</protein>